<keyword evidence="7" id="KW-1185">Reference proteome</keyword>
<comment type="similarity">
    <text evidence="5">Belongs to the SURF1 family.</text>
</comment>
<feature type="transmembrane region" description="Helical" evidence="5">
    <location>
        <begin position="53"/>
        <end position="73"/>
    </location>
</feature>
<dbReference type="EMBL" id="JAEOAQ010000001">
    <property type="protein sequence ID" value="KAG5421268.1"/>
    <property type="molecule type" value="Genomic_DNA"/>
</dbReference>
<dbReference type="GeneID" id="93648987"/>
<keyword evidence="5" id="KW-0496">Mitochondrion</keyword>
<dbReference type="CDD" id="cd06662">
    <property type="entry name" value="SURF1"/>
    <property type="match status" value="1"/>
</dbReference>
<comment type="caution">
    <text evidence="6">The sequence shown here is derived from an EMBL/GenBank/DDBJ whole genome shotgun (WGS) entry which is preliminary data.</text>
</comment>
<keyword evidence="3 5" id="KW-1133">Transmembrane helix</keyword>
<dbReference type="GO" id="GO:0033617">
    <property type="term" value="P:mitochondrial respiratory chain complex IV assembly"/>
    <property type="evidence" value="ECO:0007669"/>
    <property type="project" value="TreeGrafter"/>
</dbReference>
<feature type="transmembrane region" description="Helical" evidence="5">
    <location>
        <begin position="318"/>
        <end position="340"/>
    </location>
</feature>
<comment type="function">
    <text evidence="5">Probably involved in the biogenesis of the COX complex.</text>
</comment>
<dbReference type="GO" id="GO:0005743">
    <property type="term" value="C:mitochondrial inner membrane"/>
    <property type="evidence" value="ECO:0007669"/>
    <property type="project" value="UniProtKB-SubCell"/>
</dbReference>
<evidence type="ECO:0000256" key="5">
    <source>
        <dbReference type="RuleBase" id="RU363076"/>
    </source>
</evidence>
<gene>
    <name evidence="6" type="ORF">I9W82_000358</name>
</gene>
<evidence type="ECO:0000256" key="1">
    <source>
        <dbReference type="ARBA" id="ARBA00004370"/>
    </source>
</evidence>
<dbReference type="InterPro" id="IPR002994">
    <property type="entry name" value="Surf1/Shy1"/>
</dbReference>
<keyword evidence="5" id="KW-0999">Mitochondrion inner membrane</keyword>
<dbReference type="OrthoDB" id="10040024at2759"/>
<dbReference type="Pfam" id="PF02104">
    <property type="entry name" value="SURF1"/>
    <property type="match status" value="1"/>
</dbReference>
<dbReference type="InterPro" id="IPR045214">
    <property type="entry name" value="Surf1/Surf4"/>
</dbReference>
<evidence type="ECO:0000256" key="3">
    <source>
        <dbReference type="ARBA" id="ARBA00022989"/>
    </source>
</evidence>
<evidence type="ECO:0000313" key="6">
    <source>
        <dbReference type="EMBL" id="KAG5421268.1"/>
    </source>
</evidence>
<dbReference type="PANTHER" id="PTHR23427:SF2">
    <property type="entry name" value="SURFEIT LOCUS PROTEIN 1"/>
    <property type="match status" value="1"/>
</dbReference>
<sequence length="364" mass="41847">MFRATPFGGRILQRPSGLLRFSRSVKTSTIDWKPVRSVPGNLRTITHQKKTPVLRGFLFGLMLAMPIISFGLGCWQVRRLKWKNDLIAKCENNLAAPVLDEIPPILDPSVIHEFEYRRFKCKGKFDYDQEMFLGPRIKDGVMGYLVVTPFIRSNGGEPILIERGWIHKDKVIPSTRTSGYLSHLAMPQGEIEIEALFRCMPEKSNLQFDHEPGAKLFNVIDVPAMAKQSGSLPIYCQMIYDLSDHLDYKAQEILEAQGTDPSILGRLFFTKTNKDEEKKTVYIQDESDDSLFYQEFEFIKQGVPIAAKPTLKFTNNHLQYLITWFGVSFFSTGLLLYSMWKRKQFSSAERIINAKRKGMKKLMQ</sequence>
<keyword evidence="2 5" id="KW-0812">Transmembrane</keyword>
<evidence type="ECO:0000256" key="4">
    <source>
        <dbReference type="ARBA" id="ARBA00023136"/>
    </source>
</evidence>
<name>A0A8H8DC86_9ASCO</name>
<protein>
    <recommendedName>
        <fullName evidence="5">SURF1-like protein</fullName>
    </recommendedName>
</protein>
<dbReference type="PROSITE" id="PS50895">
    <property type="entry name" value="SURF1"/>
    <property type="match status" value="1"/>
</dbReference>
<dbReference type="PANTHER" id="PTHR23427">
    <property type="entry name" value="SURFEIT LOCUS PROTEIN"/>
    <property type="match status" value="1"/>
</dbReference>
<reference evidence="6 7" key="1">
    <citation type="submission" date="2020-12" db="EMBL/GenBank/DDBJ databases">
        <title>Effect of drift, selection, and recombination on the evolution of hybrid genomes in Candida yeast pathogens.</title>
        <authorList>
            <person name="Mixao V."/>
            <person name="Ksiezopolska E."/>
            <person name="Saus E."/>
            <person name="Boekhout T."/>
            <person name="Gacser A."/>
            <person name="Gabaldon T."/>
        </authorList>
    </citation>
    <scope>NUCLEOTIDE SEQUENCE [LARGE SCALE GENOMIC DNA]</scope>
    <source>
        <strain evidence="6 7">BP57</strain>
    </source>
</reference>
<dbReference type="Proteomes" id="UP000669133">
    <property type="component" value="Unassembled WGS sequence"/>
</dbReference>
<comment type="subcellular location">
    <subcellularLocation>
        <location evidence="1">Membrane</location>
    </subcellularLocation>
    <subcellularLocation>
        <location evidence="5">Mitochondrion inner membrane</location>
        <topology evidence="5">Multi-pass membrane protein</topology>
    </subcellularLocation>
</comment>
<keyword evidence="4 5" id="KW-0472">Membrane</keyword>
<proteinExistence type="inferred from homology"/>
<evidence type="ECO:0000313" key="7">
    <source>
        <dbReference type="Proteomes" id="UP000669133"/>
    </source>
</evidence>
<dbReference type="RefSeq" id="XP_067550384.1">
    <property type="nucleotide sequence ID" value="XM_067692560.1"/>
</dbReference>
<organism evidence="6 7">
    <name type="scientific">Candida metapsilosis</name>
    <dbReference type="NCBI Taxonomy" id="273372"/>
    <lineage>
        <taxon>Eukaryota</taxon>
        <taxon>Fungi</taxon>
        <taxon>Dikarya</taxon>
        <taxon>Ascomycota</taxon>
        <taxon>Saccharomycotina</taxon>
        <taxon>Pichiomycetes</taxon>
        <taxon>Debaryomycetaceae</taxon>
        <taxon>Candida/Lodderomyces clade</taxon>
        <taxon>Candida</taxon>
    </lineage>
</organism>
<accession>A0A8H8DC86</accession>
<dbReference type="AlphaFoldDB" id="A0A8H8DC86"/>
<evidence type="ECO:0000256" key="2">
    <source>
        <dbReference type="ARBA" id="ARBA00022692"/>
    </source>
</evidence>